<dbReference type="InterPro" id="IPR003819">
    <property type="entry name" value="TauD/TfdA-like"/>
</dbReference>
<dbReference type="EMBL" id="AP024238">
    <property type="protein sequence ID" value="BCO27214.1"/>
    <property type="molecule type" value="Genomic_DNA"/>
</dbReference>
<sequence>MPFDLAQTTAYQRWREAKLAKLPRQASDLIVDVADPRSLQKEELLALIQRCSEANMAIYRSPIKDEDKAIPLRLGQQLGLHRLDGNWLADEDGVSPIAVAAPVGDRPAFIPYTNRPIKWHTDGYYQPPERLIRAMVLHCVRPASSGGDTALIDHEMAYMALRDANPEWVRALMATDAMTIPERLDDDGIARPAQTGPVFLVDAQSGELHMRYTARTRSIVWKNNTATQEAIAFLTEFLASDSPWVWRLRLQAGMGLVCNNVLHDRSGFVDDPLHPRLLYRARYLDRISSAEIYNKSASSALLTCASSY</sequence>
<dbReference type="SUPFAM" id="SSF51197">
    <property type="entry name" value="Clavaminate synthase-like"/>
    <property type="match status" value="1"/>
</dbReference>
<feature type="domain" description="TauD/TfdA-like" evidence="2">
    <location>
        <begin position="108"/>
        <end position="281"/>
    </location>
</feature>
<dbReference type="Gene3D" id="3.60.130.10">
    <property type="entry name" value="Clavaminate synthase-like"/>
    <property type="match status" value="1"/>
</dbReference>
<keyword evidence="4" id="KW-1185">Reference proteome</keyword>
<accession>A0ABM7MLP2</accession>
<evidence type="ECO:0000313" key="3">
    <source>
        <dbReference type="EMBL" id="BCO27214.1"/>
    </source>
</evidence>
<proteinExistence type="predicted"/>
<dbReference type="InterPro" id="IPR042098">
    <property type="entry name" value="TauD-like_sf"/>
</dbReference>
<evidence type="ECO:0000256" key="1">
    <source>
        <dbReference type="ARBA" id="ARBA00023002"/>
    </source>
</evidence>
<reference evidence="3 4" key="1">
    <citation type="journal article" date="2021" name="Microbiol. Spectr.">
        <title>A Single Bacterium Capable of Oxidation and Reduction of Iron at Circumneutral pH.</title>
        <authorList>
            <person name="Kato S."/>
            <person name="Ohkuma M."/>
        </authorList>
    </citation>
    <scope>NUCLEOTIDE SEQUENCE [LARGE SCALE GENOMIC DNA]</scope>
    <source>
        <strain evidence="3 4">MIZ03</strain>
    </source>
</reference>
<evidence type="ECO:0000259" key="2">
    <source>
        <dbReference type="Pfam" id="PF02668"/>
    </source>
</evidence>
<keyword evidence="1" id="KW-0560">Oxidoreductase</keyword>
<dbReference type="RefSeq" id="WP_223911898.1">
    <property type="nucleotide sequence ID" value="NZ_AP024238.1"/>
</dbReference>
<gene>
    <name evidence="3" type="ORF">MIZ03_2102</name>
</gene>
<evidence type="ECO:0000313" key="4">
    <source>
        <dbReference type="Proteomes" id="UP000824366"/>
    </source>
</evidence>
<protein>
    <recommendedName>
        <fullName evidence="2">TauD/TfdA-like domain-containing protein</fullName>
    </recommendedName>
</protein>
<dbReference type="Pfam" id="PF02668">
    <property type="entry name" value="TauD"/>
    <property type="match status" value="1"/>
</dbReference>
<organism evidence="3 4">
    <name type="scientific">Rhodoferax lithotrophicus</name>
    <dbReference type="NCBI Taxonomy" id="2798804"/>
    <lineage>
        <taxon>Bacteria</taxon>
        <taxon>Pseudomonadati</taxon>
        <taxon>Pseudomonadota</taxon>
        <taxon>Betaproteobacteria</taxon>
        <taxon>Burkholderiales</taxon>
        <taxon>Comamonadaceae</taxon>
        <taxon>Rhodoferax</taxon>
    </lineage>
</organism>
<dbReference type="Proteomes" id="UP000824366">
    <property type="component" value="Chromosome"/>
</dbReference>
<name>A0ABM7MLP2_9BURK</name>